<evidence type="ECO:0000256" key="1">
    <source>
        <dbReference type="SAM" id="SignalP"/>
    </source>
</evidence>
<dbReference type="SUPFAM" id="SSF47473">
    <property type="entry name" value="EF-hand"/>
    <property type="match status" value="1"/>
</dbReference>
<gene>
    <name evidence="2" type="ORF">Q5Y72_16255</name>
</gene>
<evidence type="ECO:0000313" key="3">
    <source>
        <dbReference type="Proteomes" id="UP001224997"/>
    </source>
</evidence>
<keyword evidence="1" id="KW-0732">Signal</keyword>
<dbReference type="Gene3D" id="1.10.238.10">
    <property type="entry name" value="EF-hand"/>
    <property type="match status" value="1"/>
</dbReference>
<feature type="chain" id="PRO_5046627858" description="EF-hand domain-containing protein" evidence="1">
    <location>
        <begin position="23"/>
        <end position="166"/>
    </location>
</feature>
<sequence length="166" mass="17462">MNTTSAKRLALGYAAASAVALAATLGSATEVPEPVQTLENIAASIDATNDGVVAAAEHRDFTEVAFLSMDSDESYTIDGDEFFAWDMGFAHLADERGKASAYAQAKLDVFAVWDGDGDGVISSAEAREQALWEFTNADADGDGQVNARDLAIGSPTFATLLSFVWV</sequence>
<dbReference type="RefSeq" id="WP_271112111.1">
    <property type="nucleotide sequence ID" value="NZ_JAVAMQ010000020.1"/>
</dbReference>
<dbReference type="InterPro" id="IPR011992">
    <property type="entry name" value="EF-hand-dom_pair"/>
</dbReference>
<protein>
    <recommendedName>
        <fullName evidence="4">EF-hand domain-containing protein</fullName>
    </recommendedName>
</protein>
<reference evidence="2 3" key="1">
    <citation type="submission" date="2023-08" db="EMBL/GenBank/DDBJ databases">
        <authorList>
            <person name="Park J.-S."/>
        </authorList>
    </citation>
    <scope>NUCLEOTIDE SEQUENCE [LARGE SCALE GENOMIC DNA]</scope>
    <source>
        <strain evidence="2 3">2205BS29-5</strain>
    </source>
</reference>
<evidence type="ECO:0008006" key="4">
    <source>
        <dbReference type="Google" id="ProtNLM"/>
    </source>
</evidence>
<name>A0ABT9JFN2_9RHOB</name>
<dbReference type="Proteomes" id="UP001224997">
    <property type="component" value="Unassembled WGS sequence"/>
</dbReference>
<evidence type="ECO:0000313" key="2">
    <source>
        <dbReference type="EMBL" id="MDP5308635.1"/>
    </source>
</evidence>
<keyword evidence="3" id="KW-1185">Reference proteome</keyword>
<organism evidence="2 3">
    <name type="scientific">Paracoccus spongiarum</name>
    <dbReference type="NCBI Taxonomy" id="3064387"/>
    <lineage>
        <taxon>Bacteria</taxon>
        <taxon>Pseudomonadati</taxon>
        <taxon>Pseudomonadota</taxon>
        <taxon>Alphaproteobacteria</taxon>
        <taxon>Rhodobacterales</taxon>
        <taxon>Paracoccaceae</taxon>
        <taxon>Paracoccus</taxon>
    </lineage>
</organism>
<dbReference type="EMBL" id="JAVAMQ010000020">
    <property type="protein sequence ID" value="MDP5308635.1"/>
    <property type="molecule type" value="Genomic_DNA"/>
</dbReference>
<accession>A0ABT9JFN2</accession>
<comment type="caution">
    <text evidence="2">The sequence shown here is derived from an EMBL/GenBank/DDBJ whole genome shotgun (WGS) entry which is preliminary data.</text>
</comment>
<proteinExistence type="predicted"/>
<feature type="signal peptide" evidence="1">
    <location>
        <begin position="1"/>
        <end position="22"/>
    </location>
</feature>